<organism evidence="2 3">
    <name type="scientific">Candidatus Copromonas faecavium</name>
    <name type="common">nom. illeg.</name>
    <dbReference type="NCBI Taxonomy" id="2840740"/>
    <lineage>
        <taxon>Bacteria</taxon>
        <taxon>Bacillati</taxon>
        <taxon>Bacillota</taxon>
        <taxon>Clostridia</taxon>
        <taxon>Lachnospirales</taxon>
        <taxon>Lachnospiraceae</taxon>
        <taxon>Candidatus Copromonas (nom. illeg.)</taxon>
    </lineage>
</organism>
<feature type="domain" description="HTH cro/C1-type" evidence="1">
    <location>
        <begin position="6"/>
        <end position="66"/>
    </location>
</feature>
<dbReference type="InterPro" id="IPR010982">
    <property type="entry name" value="Lambda_DNA-bd_dom_sf"/>
</dbReference>
<dbReference type="GO" id="GO:0003677">
    <property type="term" value="F:DNA binding"/>
    <property type="evidence" value="ECO:0007669"/>
    <property type="project" value="InterPro"/>
</dbReference>
<reference evidence="2" key="2">
    <citation type="journal article" date="2021" name="PeerJ">
        <title>Extensive microbial diversity within the chicken gut microbiome revealed by metagenomics and culture.</title>
        <authorList>
            <person name="Gilroy R."/>
            <person name="Ravi A."/>
            <person name="Getino M."/>
            <person name="Pursley I."/>
            <person name="Horton D.L."/>
            <person name="Alikhan N.F."/>
            <person name="Baker D."/>
            <person name="Gharbi K."/>
            <person name="Hall N."/>
            <person name="Watson M."/>
            <person name="Adriaenssens E.M."/>
            <person name="Foster-Nyarko E."/>
            <person name="Jarju S."/>
            <person name="Secka A."/>
            <person name="Antonio M."/>
            <person name="Oren A."/>
            <person name="Chaudhuri R.R."/>
            <person name="La Ragione R."/>
            <person name="Hildebrand F."/>
            <person name="Pallen M.J."/>
        </authorList>
    </citation>
    <scope>NUCLEOTIDE SEQUENCE</scope>
    <source>
        <strain evidence="2">CHK180-2868</strain>
    </source>
</reference>
<sequence>MVKYDRLWETMKRKNISQYRLIHHYRISAGQLGRLRKNMYVSTHTLEALCRILECPVEEIMEIVFDIPAADE</sequence>
<gene>
    <name evidence="2" type="ORF">IAB28_01135</name>
</gene>
<protein>
    <submittedName>
        <fullName evidence="2">Helix-turn-helix transcriptional regulator</fullName>
    </submittedName>
</protein>
<comment type="caution">
    <text evidence="2">The sequence shown here is derived from an EMBL/GenBank/DDBJ whole genome shotgun (WGS) entry which is preliminary data.</text>
</comment>
<evidence type="ECO:0000313" key="3">
    <source>
        <dbReference type="Proteomes" id="UP000824250"/>
    </source>
</evidence>
<dbReference type="EMBL" id="DVGC01000006">
    <property type="protein sequence ID" value="HIR04564.1"/>
    <property type="molecule type" value="Genomic_DNA"/>
</dbReference>
<dbReference type="SUPFAM" id="SSF47413">
    <property type="entry name" value="lambda repressor-like DNA-binding domains"/>
    <property type="match status" value="1"/>
</dbReference>
<dbReference type="InterPro" id="IPR001387">
    <property type="entry name" value="Cro/C1-type_HTH"/>
</dbReference>
<dbReference type="Pfam" id="PF13443">
    <property type="entry name" value="HTH_26"/>
    <property type="match status" value="1"/>
</dbReference>
<evidence type="ECO:0000259" key="1">
    <source>
        <dbReference type="Pfam" id="PF13443"/>
    </source>
</evidence>
<dbReference type="Gene3D" id="1.10.260.40">
    <property type="entry name" value="lambda repressor-like DNA-binding domains"/>
    <property type="match status" value="1"/>
</dbReference>
<evidence type="ECO:0000313" key="2">
    <source>
        <dbReference type="EMBL" id="HIR04564.1"/>
    </source>
</evidence>
<name>A0A9D1A216_9FIRM</name>
<proteinExistence type="predicted"/>
<dbReference type="AlphaFoldDB" id="A0A9D1A216"/>
<accession>A0A9D1A216</accession>
<reference evidence="2" key="1">
    <citation type="submission" date="2020-10" db="EMBL/GenBank/DDBJ databases">
        <authorList>
            <person name="Gilroy R."/>
        </authorList>
    </citation>
    <scope>NUCLEOTIDE SEQUENCE</scope>
    <source>
        <strain evidence="2">CHK180-2868</strain>
    </source>
</reference>
<dbReference type="Proteomes" id="UP000824250">
    <property type="component" value="Unassembled WGS sequence"/>
</dbReference>